<evidence type="ECO:0000313" key="8">
    <source>
        <dbReference type="Proteomes" id="UP000509626"/>
    </source>
</evidence>
<keyword evidence="7" id="KW-0614">Plasmid</keyword>
<dbReference type="InterPro" id="IPR010432">
    <property type="entry name" value="RDD"/>
</dbReference>
<proteinExistence type="predicted"/>
<evidence type="ECO:0000256" key="2">
    <source>
        <dbReference type="ARBA" id="ARBA00022692"/>
    </source>
</evidence>
<accession>A0A7D5QEI2</accession>
<feature type="transmembrane region" description="Helical" evidence="5">
    <location>
        <begin position="18"/>
        <end position="35"/>
    </location>
</feature>
<dbReference type="GeneID" id="56039989"/>
<evidence type="ECO:0000256" key="1">
    <source>
        <dbReference type="ARBA" id="ARBA00004141"/>
    </source>
</evidence>
<organism evidence="7 8">
    <name type="scientific">Halorarum salinum</name>
    <dbReference type="NCBI Taxonomy" id="2743089"/>
    <lineage>
        <taxon>Archaea</taxon>
        <taxon>Methanobacteriati</taxon>
        <taxon>Methanobacteriota</taxon>
        <taxon>Stenosarchaea group</taxon>
        <taxon>Halobacteria</taxon>
        <taxon>Halobacteriales</taxon>
        <taxon>Haloferacaceae</taxon>
        <taxon>Halorarum</taxon>
    </lineage>
</organism>
<dbReference type="PANTHER" id="PTHR38480:SF1">
    <property type="entry name" value="SLR0254 PROTEIN"/>
    <property type="match status" value="1"/>
</dbReference>
<dbReference type="GO" id="GO:0016020">
    <property type="term" value="C:membrane"/>
    <property type="evidence" value="ECO:0007669"/>
    <property type="project" value="UniProtKB-SubCell"/>
</dbReference>
<keyword evidence="4 5" id="KW-0472">Membrane</keyword>
<dbReference type="RefSeq" id="WP_179270842.1">
    <property type="nucleotide sequence ID" value="NZ_CP058580.1"/>
</dbReference>
<feature type="domain" description="RDD" evidence="6">
    <location>
        <begin position="12"/>
        <end position="133"/>
    </location>
</feature>
<dbReference type="OrthoDB" id="288430at2157"/>
<keyword evidence="2 5" id="KW-0812">Transmembrane</keyword>
<dbReference type="Pfam" id="PF06271">
    <property type="entry name" value="RDD"/>
    <property type="match status" value="1"/>
</dbReference>
<evidence type="ECO:0000256" key="3">
    <source>
        <dbReference type="ARBA" id="ARBA00022989"/>
    </source>
</evidence>
<evidence type="ECO:0000256" key="5">
    <source>
        <dbReference type="SAM" id="Phobius"/>
    </source>
</evidence>
<gene>
    <name evidence="7" type="ORF">HUG12_20980</name>
</gene>
<dbReference type="AlphaFoldDB" id="A0A7D5QEI2"/>
<geneLocation type="plasmid" evidence="7 8">
    <name>unnamed1</name>
</geneLocation>
<name>A0A7D5QEI2_9EURY</name>
<feature type="transmembrane region" description="Helical" evidence="5">
    <location>
        <begin position="47"/>
        <end position="65"/>
    </location>
</feature>
<evidence type="ECO:0000313" key="7">
    <source>
        <dbReference type="EMBL" id="QLG64259.1"/>
    </source>
</evidence>
<reference evidence="7 8" key="1">
    <citation type="submission" date="2020-06" db="EMBL/GenBank/DDBJ databases">
        <title>NJ-3-1, isolated from saline soil.</title>
        <authorList>
            <person name="Cui H.L."/>
            <person name="Shi X."/>
        </authorList>
    </citation>
    <scope>NUCLEOTIDE SEQUENCE [LARGE SCALE GENOMIC DNA]</scope>
    <source>
        <strain evidence="7 8">NJ-3-1</strain>
        <plasmid evidence="7 8">unnamed1</plasmid>
    </source>
</reference>
<comment type="subcellular location">
    <subcellularLocation>
        <location evidence="1">Membrane</location>
        <topology evidence="1">Multi-pass membrane protein</topology>
    </subcellularLocation>
</comment>
<evidence type="ECO:0000256" key="4">
    <source>
        <dbReference type="ARBA" id="ARBA00023136"/>
    </source>
</evidence>
<keyword evidence="3 5" id="KW-1133">Transmembrane helix</keyword>
<evidence type="ECO:0000259" key="6">
    <source>
        <dbReference type="Pfam" id="PF06271"/>
    </source>
</evidence>
<sequence>MNGSTLDGRDAAAVRERVLAYVADAVAVLGAFWALTGRRWRSVPRRVAATLVAAATVAFPYHVLLEGAFGRTPGKALLGIAVVGEDGGPCTYTRAAVRTALRFVDWLPAAYLLGLLSIASTERNRRVGDLLAGTVVVRTRDRRDRTDDDRTRG</sequence>
<dbReference type="EMBL" id="CP058580">
    <property type="protein sequence ID" value="QLG64259.1"/>
    <property type="molecule type" value="Genomic_DNA"/>
</dbReference>
<dbReference type="Proteomes" id="UP000509626">
    <property type="component" value="Plasmid unnamed1"/>
</dbReference>
<dbReference type="KEGG" id="halu:HUG12_20980"/>
<dbReference type="PANTHER" id="PTHR38480">
    <property type="entry name" value="SLR0254 PROTEIN"/>
    <property type="match status" value="1"/>
</dbReference>
<protein>
    <submittedName>
        <fullName evidence="7">RDD family protein</fullName>
    </submittedName>
</protein>
<keyword evidence="8" id="KW-1185">Reference proteome</keyword>